<organism evidence="1 2">
    <name type="scientific">Planococcus glaciei</name>
    <dbReference type="NCBI Taxonomy" id="459472"/>
    <lineage>
        <taxon>Bacteria</taxon>
        <taxon>Bacillati</taxon>
        <taxon>Bacillota</taxon>
        <taxon>Bacilli</taxon>
        <taxon>Bacillales</taxon>
        <taxon>Caryophanaceae</taxon>
        <taxon>Planococcus</taxon>
    </lineage>
</organism>
<keyword evidence="2" id="KW-1185">Reference proteome</keyword>
<dbReference type="PROSITE" id="PS51257">
    <property type="entry name" value="PROKAR_LIPOPROTEIN"/>
    <property type="match status" value="1"/>
</dbReference>
<dbReference type="AlphaFoldDB" id="A0A7H8QA29"/>
<dbReference type="EMBL" id="CP051177">
    <property type="protein sequence ID" value="QKX50896.1"/>
    <property type="molecule type" value="Genomic_DNA"/>
</dbReference>
<gene>
    <name evidence="1" type="ORF">HF394_10060</name>
</gene>
<proteinExistence type="predicted"/>
<evidence type="ECO:0000313" key="1">
    <source>
        <dbReference type="EMBL" id="QKX50896.1"/>
    </source>
</evidence>
<evidence type="ECO:0008006" key="3">
    <source>
        <dbReference type="Google" id="ProtNLM"/>
    </source>
</evidence>
<accession>A0A7H8QA29</accession>
<name>A0A7H8QA29_9BACL</name>
<dbReference type="Proteomes" id="UP000509222">
    <property type="component" value="Chromosome"/>
</dbReference>
<evidence type="ECO:0000313" key="2">
    <source>
        <dbReference type="Proteomes" id="UP000509222"/>
    </source>
</evidence>
<reference evidence="1 2" key="1">
    <citation type="submission" date="2020-04" db="EMBL/GenBank/DDBJ databases">
        <authorList>
            <person name="Pajer P."/>
            <person name="Broz P."/>
        </authorList>
    </citation>
    <scope>NUCLEOTIDE SEQUENCE [LARGE SCALE GENOMIC DNA]</scope>
    <source>
        <strain evidence="2">NRL-ATB46093</strain>
    </source>
</reference>
<reference evidence="2" key="2">
    <citation type="submission" date="2020-06" db="EMBL/GenBank/DDBJ databases">
        <title>Isolation of Planomicrobium glaciei.</title>
        <authorList>
            <person name="Malisova L."/>
            <person name="Safrankova R."/>
            <person name="Jakubu V."/>
            <person name="Spanelova P."/>
        </authorList>
    </citation>
    <scope>NUCLEOTIDE SEQUENCE [LARGE SCALE GENOMIC DNA]</scope>
    <source>
        <strain evidence="2">NRL-ATB46093</strain>
    </source>
</reference>
<dbReference type="RefSeq" id="WP_176294510.1">
    <property type="nucleotide sequence ID" value="NZ_CP051177.1"/>
</dbReference>
<protein>
    <recommendedName>
        <fullName evidence="3">Lipoprotein</fullName>
    </recommendedName>
</protein>
<sequence>MKTIKRILFICSIPFLLSACITEEYGLLNASTEDIQEMLDKNQTGFVLIKDEEGSQLLRNAEKAFLEKEQPAMQFDVFRNDASNENEDGLSNNPFRHSMPNVNTVYYINKGNVVEEYDLELSLDNQQETLEEFIEIAGDSHEQ</sequence>